<comment type="caution">
    <text evidence="16">The sequence shown here is derived from an EMBL/GenBank/DDBJ whole genome shotgun (WGS) entry which is preliminary data.</text>
</comment>
<evidence type="ECO:0000256" key="1">
    <source>
        <dbReference type="ARBA" id="ARBA00004571"/>
    </source>
</evidence>
<evidence type="ECO:0000256" key="8">
    <source>
        <dbReference type="ARBA" id="ARBA00023077"/>
    </source>
</evidence>
<keyword evidence="17" id="KW-1185">Reference proteome</keyword>
<keyword evidence="13" id="KW-0732">Signal</keyword>
<dbReference type="SUPFAM" id="SSF56935">
    <property type="entry name" value="Porins"/>
    <property type="match status" value="1"/>
</dbReference>
<evidence type="ECO:0000256" key="2">
    <source>
        <dbReference type="ARBA" id="ARBA00022448"/>
    </source>
</evidence>
<evidence type="ECO:0000256" key="7">
    <source>
        <dbReference type="ARBA" id="ARBA00023065"/>
    </source>
</evidence>
<dbReference type="Pfam" id="PF00593">
    <property type="entry name" value="TonB_dep_Rec_b-barrel"/>
    <property type="match status" value="1"/>
</dbReference>
<comment type="subcellular location">
    <subcellularLocation>
        <location evidence="1 11">Cell outer membrane</location>
        <topology evidence="1 11">Multi-pass membrane protein</topology>
    </subcellularLocation>
</comment>
<dbReference type="Gene3D" id="2.40.170.20">
    <property type="entry name" value="TonB-dependent receptor, beta-barrel domain"/>
    <property type="match status" value="1"/>
</dbReference>
<evidence type="ECO:0000256" key="4">
    <source>
        <dbReference type="ARBA" id="ARBA00022496"/>
    </source>
</evidence>
<keyword evidence="3 11" id="KW-1134">Transmembrane beta strand</keyword>
<keyword evidence="10 11" id="KW-0998">Cell outer membrane</keyword>
<name>A0ABU8S7T5_9SPHN</name>
<dbReference type="PROSITE" id="PS52016">
    <property type="entry name" value="TONB_DEPENDENT_REC_3"/>
    <property type="match status" value="1"/>
</dbReference>
<comment type="similarity">
    <text evidence="11 12">Belongs to the TonB-dependent receptor family.</text>
</comment>
<keyword evidence="5 11" id="KW-0812">Transmembrane</keyword>
<dbReference type="Proteomes" id="UP001379235">
    <property type="component" value="Unassembled WGS sequence"/>
</dbReference>
<feature type="signal peptide" evidence="13">
    <location>
        <begin position="1"/>
        <end position="24"/>
    </location>
</feature>
<evidence type="ECO:0000256" key="3">
    <source>
        <dbReference type="ARBA" id="ARBA00022452"/>
    </source>
</evidence>
<dbReference type="EMBL" id="JBBHJY010000003">
    <property type="protein sequence ID" value="MEJ6010017.1"/>
    <property type="molecule type" value="Genomic_DNA"/>
</dbReference>
<dbReference type="InterPro" id="IPR036942">
    <property type="entry name" value="Beta-barrel_TonB_sf"/>
</dbReference>
<feature type="domain" description="TonB-dependent receptor-like beta-barrel" evidence="14">
    <location>
        <begin position="290"/>
        <end position="743"/>
    </location>
</feature>
<proteinExistence type="inferred from homology"/>
<dbReference type="InterPro" id="IPR012910">
    <property type="entry name" value="Plug_dom"/>
</dbReference>
<keyword evidence="9 11" id="KW-0472">Membrane</keyword>
<keyword evidence="8 12" id="KW-0798">TonB box</keyword>
<dbReference type="InterPro" id="IPR039426">
    <property type="entry name" value="TonB-dep_rcpt-like"/>
</dbReference>
<sequence>MKSAIRAASFIGVSLLSLSVPAFAQEAPGEDETVSANEIVVQARRKDESAQDVPVVVQAVTSEDIAKLNLRKFEDVTSVVPGLSMGANANGIGVTATVRGVNYDVNVSGNNGTIQFYQNDVPVAAGLLFNALFDVGQIEVLRGPQGTLKGRSAPSGSITVYTRRPNLSEVGGNADITVNDLHGFNTKAALNIPVIADKLGVRIAGVVAEGRGNDVRDIVNPQMPSDKTKGLRASIRANPLDDMLMLDFAYQVVKRDTIQFGQQESVNQVVTSAAASPVTIFAKNRQSAIGTPQTNNQLFQTYDWQAKLNLAGQSLTYVGGYSRQHLASFAPSDTGSVFAVDSSGGVEFGQPTDTVSHNSSHEVRLQNVDRIGGIFDYVVGALWAKGDSDTLFKSVTGIAIAPPFSTPARLVNVVLTPIARFGENSEQSYFANLTAHLGDRLELSGGIRSITYKDNSGLAVSGVVNPLFNRNFTEKKTVYQAAVKYNVTDDVMVYASTGTSWRPSTVAIGGPTGGVSARQASFLATGPETSESYEAGIKTSLLDRRVTFNLTGYYQKFQNYPYRASSGIYAIDRTNSAGGTVTPFNYVSGVPVDVKGFEAELAFRPNDNISLSTILAYSKGRIKDGTIPCLDLNNDGAPDIVSAPPTLAQLEADVGANNIDQCTVAFNSNLAPSWSGTVQGEYNVPLSDSMNGYLRGLFTWKGNSVNDPVNAFDDVKSYGLLNMYAGVRAPDGQWEVSLYGKNITNTFRVLNRSNGPAVTTLRGGIPLGGPVTSSGPLSTSNYYGIGVTEPREFGINLRLAFGSR</sequence>
<keyword evidence="16" id="KW-0675">Receptor</keyword>
<organism evidence="16 17">
    <name type="scientific">Novosphingobium aquae</name>
    <dbReference type="NCBI Taxonomy" id="3133435"/>
    <lineage>
        <taxon>Bacteria</taxon>
        <taxon>Pseudomonadati</taxon>
        <taxon>Pseudomonadota</taxon>
        <taxon>Alphaproteobacteria</taxon>
        <taxon>Sphingomonadales</taxon>
        <taxon>Sphingomonadaceae</taxon>
        <taxon>Novosphingobium</taxon>
    </lineage>
</organism>
<accession>A0ABU8S7T5</accession>
<protein>
    <submittedName>
        <fullName evidence="16">TonB-dependent receptor</fullName>
    </submittedName>
</protein>
<keyword evidence="7" id="KW-0406">Ion transport</keyword>
<feature type="chain" id="PRO_5045648872" evidence="13">
    <location>
        <begin position="25"/>
        <end position="804"/>
    </location>
</feature>
<evidence type="ECO:0000256" key="12">
    <source>
        <dbReference type="RuleBase" id="RU003357"/>
    </source>
</evidence>
<dbReference type="PANTHER" id="PTHR32552">
    <property type="entry name" value="FERRICHROME IRON RECEPTOR-RELATED"/>
    <property type="match status" value="1"/>
</dbReference>
<evidence type="ECO:0000256" key="5">
    <source>
        <dbReference type="ARBA" id="ARBA00022692"/>
    </source>
</evidence>
<evidence type="ECO:0000256" key="10">
    <source>
        <dbReference type="ARBA" id="ARBA00023237"/>
    </source>
</evidence>
<evidence type="ECO:0000313" key="17">
    <source>
        <dbReference type="Proteomes" id="UP001379235"/>
    </source>
</evidence>
<evidence type="ECO:0000313" key="16">
    <source>
        <dbReference type="EMBL" id="MEJ6010017.1"/>
    </source>
</evidence>
<evidence type="ECO:0000256" key="9">
    <source>
        <dbReference type="ARBA" id="ARBA00023136"/>
    </source>
</evidence>
<keyword evidence="6" id="KW-0408">Iron</keyword>
<dbReference type="InterPro" id="IPR000531">
    <property type="entry name" value="Beta-barrel_TonB"/>
</dbReference>
<dbReference type="PANTHER" id="PTHR32552:SF81">
    <property type="entry name" value="TONB-DEPENDENT OUTER MEMBRANE RECEPTOR"/>
    <property type="match status" value="1"/>
</dbReference>
<dbReference type="RefSeq" id="WP_339966394.1">
    <property type="nucleotide sequence ID" value="NZ_JBBHJY010000003.1"/>
</dbReference>
<evidence type="ECO:0000259" key="14">
    <source>
        <dbReference type="Pfam" id="PF00593"/>
    </source>
</evidence>
<evidence type="ECO:0000259" key="15">
    <source>
        <dbReference type="Pfam" id="PF07715"/>
    </source>
</evidence>
<reference evidence="16 17" key="1">
    <citation type="submission" date="2024-03" db="EMBL/GenBank/DDBJ databases">
        <authorList>
            <person name="Jo J.-H."/>
        </authorList>
    </citation>
    <scope>NUCLEOTIDE SEQUENCE [LARGE SCALE GENOMIC DNA]</scope>
    <source>
        <strain evidence="16 17">AS3R-12</strain>
    </source>
</reference>
<keyword evidence="2 11" id="KW-0813">Transport</keyword>
<keyword evidence="4" id="KW-0410">Iron transport</keyword>
<evidence type="ECO:0000256" key="13">
    <source>
        <dbReference type="SAM" id="SignalP"/>
    </source>
</evidence>
<dbReference type="Pfam" id="PF07715">
    <property type="entry name" value="Plug"/>
    <property type="match status" value="1"/>
</dbReference>
<gene>
    <name evidence="16" type="ORF">WG900_08790</name>
</gene>
<evidence type="ECO:0000256" key="11">
    <source>
        <dbReference type="PROSITE-ProRule" id="PRU01360"/>
    </source>
</evidence>
<feature type="domain" description="TonB-dependent receptor plug" evidence="15">
    <location>
        <begin position="50"/>
        <end position="156"/>
    </location>
</feature>
<evidence type="ECO:0000256" key="6">
    <source>
        <dbReference type="ARBA" id="ARBA00023004"/>
    </source>
</evidence>